<comment type="subcellular location">
    <subcellularLocation>
        <location evidence="1">Nucleus</location>
    </subcellularLocation>
</comment>
<dbReference type="GO" id="GO:0006357">
    <property type="term" value="P:regulation of transcription by RNA polymerase II"/>
    <property type="evidence" value="ECO:0007669"/>
    <property type="project" value="TreeGrafter"/>
</dbReference>
<evidence type="ECO:0000256" key="2">
    <source>
        <dbReference type="ARBA" id="ARBA00023016"/>
    </source>
</evidence>
<protein>
    <submittedName>
        <fullName evidence="10">Heat stress transcription factor C-1-like</fullName>
    </submittedName>
</protein>
<reference evidence="10" key="1">
    <citation type="submission" date="2025-08" db="UniProtKB">
        <authorList>
            <consortium name="RefSeq"/>
        </authorList>
    </citation>
    <scope>IDENTIFICATION</scope>
    <source>
        <tissue evidence="10">Leaf</tissue>
    </source>
</reference>
<evidence type="ECO:0000256" key="6">
    <source>
        <dbReference type="SAM" id="Coils"/>
    </source>
</evidence>
<dbReference type="GO" id="GO:0005634">
    <property type="term" value="C:nucleus"/>
    <property type="evidence" value="ECO:0007669"/>
    <property type="project" value="UniProtKB-SubCell"/>
</dbReference>
<accession>A0A8B8Q628</accession>
<keyword evidence="3" id="KW-0238">DNA-binding</keyword>
<evidence type="ECO:0000259" key="8">
    <source>
        <dbReference type="PROSITE" id="PS00434"/>
    </source>
</evidence>
<organism evidence="9 10">
    <name type="scientific">Rhodamnia argentea</name>
    <dbReference type="NCBI Taxonomy" id="178133"/>
    <lineage>
        <taxon>Eukaryota</taxon>
        <taxon>Viridiplantae</taxon>
        <taxon>Streptophyta</taxon>
        <taxon>Embryophyta</taxon>
        <taxon>Tracheophyta</taxon>
        <taxon>Spermatophyta</taxon>
        <taxon>Magnoliopsida</taxon>
        <taxon>eudicotyledons</taxon>
        <taxon>Gunneridae</taxon>
        <taxon>Pentapetalae</taxon>
        <taxon>rosids</taxon>
        <taxon>malvids</taxon>
        <taxon>Myrtales</taxon>
        <taxon>Myrtaceae</taxon>
        <taxon>Myrtoideae</taxon>
        <taxon>Myrteae</taxon>
        <taxon>Australasian group</taxon>
        <taxon>Rhodamnia</taxon>
    </lineage>
</organism>
<dbReference type="Pfam" id="PF00447">
    <property type="entry name" value="HSF_DNA-bind"/>
    <property type="match status" value="1"/>
</dbReference>
<gene>
    <name evidence="10" type="primary">LOC115749202</name>
</gene>
<dbReference type="GO" id="GO:0003700">
    <property type="term" value="F:DNA-binding transcription factor activity"/>
    <property type="evidence" value="ECO:0007669"/>
    <property type="project" value="InterPro"/>
</dbReference>
<feature type="domain" description="HSF-type DNA-binding" evidence="8">
    <location>
        <begin position="57"/>
        <end position="81"/>
    </location>
</feature>
<dbReference type="Gene3D" id="1.10.10.10">
    <property type="entry name" value="Winged helix-like DNA-binding domain superfamily/Winged helix DNA-binding domain"/>
    <property type="match status" value="1"/>
</dbReference>
<feature type="compositionally biased region" description="Low complexity" evidence="7">
    <location>
        <begin position="205"/>
        <end position="217"/>
    </location>
</feature>
<feature type="coiled-coil region" evidence="6">
    <location>
        <begin position="131"/>
        <end position="165"/>
    </location>
</feature>
<keyword evidence="2" id="KW-0346">Stress response</keyword>
<dbReference type="GeneID" id="115749202"/>
<evidence type="ECO:0000256" key="1">
    <source>
        <dbReference type="ARBA" id="ARBA00004123"/>
    </source>
</evidence>
<dbReference type="PANTHER" id="PTHR10015:SF332">
    <property type="entry name" value="HEAT STRESS TRANSCRIPTION FACTOR C-1"/>
    <property type="match status" value="1"/>
</dbReference>
<dbReference type="RefSeq" id="XP_030541787.2">
    <property type="nucleotide sequence ID" value="XM_030685927.2"/>
</dbReference>
<dbReference type="AlphaFoldDB" id="A0A8B8Q628"/>
<dbReference type="GO" id="GO:0034605">
    <property type="term" value="P:cellular response to heat"/>
    <property type="evidence" value="ECO:0007669"/>
    <property type="project" value="TreeGrafter"/>
</dbReference>
<sequence length="378" mass="40911">MERGGGGGGGGDDAVAPFVAKTYHMVSDPATDGLVRWGRANNSFIVTDPLEFSLRILPAYFKHGNFSSFVRQLNTYGFKKVDPDKWEFASEYFLRGQTHLLSSIARRKHNPSSTSAAHPQSMNSCGEVEDEDDVAVEISRLRQEQRTLEQELQGMSKRLEATERRPYQMMEFLHKVVEDPQLVLRMMVEKDRTRQLLCEKKRGSLKSSSSSDLSSPPSLSPSPSPSSPSSFTRALDVANSAVDEEEKDGGETHSRPPQETNFVVPNWRAANGSLGMPRWEVVSAGRVAGVACEPAMANWSLPPAAGGGGGGGGGVGAVAVLPQQHGSSGFGGGVDSGWQSRYLGEVAAAVTGHAALSIFFVLPLSDDDKYFFLWRSIT</sequence>
<comment type="similarity">
    <text evidence="5">Belongs to the HSF family.</text>
</comment>
<dbReference type="PROSITE" id="PS00434">
    <property type="entry name" value="HSF_DOMAIN"/>
    <property type="match status" value="1"/>
</dbReference>
<feature type="compositionally biased region" description="Polar residues" evidence="7">
    <location>
        <begin position="111"/>
        <end position="124"/>
    </location>
</feature>
<dbReference type="SMART" id="SM00415">
    <property type="entry name" value="HSF"/>
    <property type="match status" value="1"/>
</dbReference>
<feature type="region of interest" description="Disordered" evidence="7">
    <location>
        <begin position="107"/>
        <end position="129"/>
    </location>
</feature>
<keyword evidence="4" id="KW-0539">Nucleus</keyword>
<keyword evidence="9" id="KW-1185">Reference proteome</keyword>
<evidence type="ECO:0000313" key="9">
    <source>
        <dbReference type="Proteomes" id="UP000827889"/>
    </source>
</evidence>
<dbReference type="InterPro" id="IPR036390">
    <property type="entry name" value="WH_DNA-bd_sf"/>
</dbReference>
<evidence type="ECO:0000256" key="5">
    <source>
        <dbReference type="RuleBase" id="RU004020"/>
    </source>
</evidence>
<evidence type="ECO:0000313" key="10">
    <source>
        <dbReference type="RefSeq" id="XP_030541787.2"/>
    </source>
</evidence>
<keyword evidence="6" id="KW-0175">Coiled coil</keyword>
<dbReference type="GO" id="GO:0000978">
    <property type="term" value="F:RNA polymerase II cis-regulatory region sequence-specific DNA binding"/>
    <property type="evidence" value="ECO:0007669"/>
    <property type="project" value="TreeGrafter"/>
</dbReference>
<proteinExistence type="inferred from homology"/>
<dbReference type="InterPro" id="IPR000232">
    <property type="entry name" value="HSF_DNA-bd"/>
</dbReference>
<dbReference type="PRINTS" id="PR00056">
    <property type="entry name" value="HSFDOMAIN"/>
</dbReference>
<dbReference type="Proteomes" id="UP000827889">
    <property type="component" value="Chromosome 4"/>
</dbReference>
<evidence type="ECO:0000256" key="7">
    <source>
        <dbReference type="SAM" id="MobiDB-lite"/>
    </source>
</evidence>
<dbReference type="SUPFAM" id="SSF46785">
    <property type="entry name" value="Winged helix' DNA-binding domain"/>
    <property type="match status" value="1"/>
</dbReference>
<dbReference type="InterPro" id="IPR036388">
    <property type="entry name" value="WH-like_DNA-bd_sf"/>
</dbReference>
<name>A0A8B8Q628_9MYRT</name>
<feature type="region of interest" description="Disordered" evidence="7">
    <location>
        <begin position="198"/>
        <end position="264"/>
    </location>
</feature>
<dbReference type="PANTHER" id="PTHR10015">
    <property type="entry name" value="HEAT SHOCK TRANSCRIPTION FACTOR"/>
    <property type="match status" value="1"/>
</dbReference>
<evidence type="ECO:0000256" key="4">
    <source>
        <dbReference type="ARBA" id="ARBA00023242"/>
    </source>
</evidence>
<dbReference type="KEGG" id="rarg:115749202"/>
<evidence type="ECO:0000256" key="3">
    <source>
        <dbReference type="ARBA" id="ARBA00023125"/>
    </source>
</evidence>